<dbReference type="InterPro" id="IPR023753">
    <property type="entry name" value="FAD/NAD-binding_dom"/>
</dbReference>
<dbReference type="PRINTS" id="PR00419">
    <property type="entry name" value="ADXRDTASE"/>
</dbReference>
<evidence type="ECO:0000313" key="4">
    <source>
        <dbReference type="Proteomes" id="UP001320544"/>
    </source>
</evidence>
<dbReference type="EMBL" id="AP025564">
    <property type="protein sequence ID" value="BDE95342.1"/>
    <property type="molecule type" value="Genomic_DNA"/>
</dbReference>
<feature type="domain" description="4Fe-4S ferredoxin-type" evidence="2">
    <location>
        <begin position="39"/>
        <end position="71"/>
    </location>
</feature>
<dbReference type="PANTHER" id="PTHR42783:SF3">
    <property type="entry name" value="GLUTAMATE SYNTHASE [NADPH] SMALL CHAIN-RELATED"/>
    <property type="match status" value="1"/>
</dbReference>
<dbReference type="Gene3D" id="1.10.1060.10">
    <property type="entry name" value="Alpha-helical ferredoxin"/>
    <property type="match status" value="1"/>
</dbReference>
<reference evidence="3 4" key="1">
    <citation type="submission" date="2022-01" db="EMBL/GenBank/DDBJ databases">
        <title>Novel bile acid biosynthetic pathways are enriched in the microbiome of centenarians.</title>
        <authorList>
            <person name="Sato Y."/>
            <person name="Atarashi K."/>
            <person name="Plichta R.D."/>
            <person name="Arai Y."/>
            <person name="Sasajima S."/>
            <person name="Kearney M.S."/>
            <person name="Suda W."/>
            <person name="Takeshita K."/>
            <person name="Sasaki T."/>
            <person name="Okamoto S."/>
            <person name="Skelly N.A."/>
            <person name="Okamura Y."/>
            <person name="Vlamakis H."/>
            <person name="Li Y."/>
            <person name="Tanoue T."/>
            <person name="Takei H."/>
            <person name="Nittono H."/>
            <person name="Narushima S."/>
            <person name="Irie J."/>
            <person name="Itoh H."/>
            <person name="Moriya K."/>
            <person name="Sugiura Y."/>
            <person name="Suematsu M."/>
            <person name="Moritoki N."/>
            <person name="Shibata S."/>
            <person name="Littman R.D."/>
            <person name="Fischbach A.M."/>
            <person name="Uwamino Y."/>
            <person name="Inoue T."/>
            <person name="Honda A."/>
            <person name="Hattori M."/>
            <person name="Murai T."/>
            <person name="Xavier J.R."/>
            <person name="Hirose N."/>
            <person name="Honda K."/>
        </authorList>
    </citation>
    <scope>NUCLEOTIDE SEQUENCE [LARGE SCALE GENOMIC DNA]</scope>
    <source>
        <strain evidence="3 4">CE91-St30</strain>
    </source>
</reference>
<dbReference type="InterPro" id="IPR009051">
    <property type="entry name" value="Helical_ferredxn"/>
</dbReference>
<dbReference type="Pfam" id="PF07992">
    <property type="entry name" value="Pyr_redox_2"/>
    <property type="match status" value="1"/>
</dbReference>
<evidence type="ECO:0000313" key="3">
    <source>
        <dbReference type="EMBL" id="BDE95342.1"/>
    </source>
</evidence>
<dbReference type="RefSeq" id="WP_102379020.1">
    <property type="nucleotide sequence ID" value="NZ_AP025564.1"/>
</dbReference>
<dbReference type="InterPro" id="IPR006004">
    <property type="entry name" value="SudA-like"/>
</dbReference>
<evidence type="ECO:0000256" key="1">
    <source>
        <dbReference type="SAM" id="MobiDB-lite"/>
    </source>
</evidence>
<dbReference type="NCBIfam" id="TIGR01316">
    <property type="entry name" value="gltA"/>
    <property type="match status" value="1"/>
</dbReference>
<dbReference type="InterPro" id="IPR028261">
    <property type="entry name" value="DPD_II"/>
</dbReference>
<name>A0ABM7WGJ1_9ACTN</name>
<dbReference type="PANTHER" id="PTHR42783">
    <property type="entry name" value="GLUTAMATE SYNTHASE [NADPH] SMALL CHAIN"/>
    <property type="match status" value="1"/>
</dbReference>
<accession>A0ABM7WGJ1</accession>
<feature type="compositionally biased region" description="Basic and acidic residues" evidence="1">
    <location>
        <begin position="1"/>
        <end position="17"/>
    </location>
</feature>
<protein>
    <submittedName>
        <fullName evidence="3">Oxidoreductase</fullName>
    </submittedName>
</protein>
<gene>
    <name evidence="3" type="ORF">CE91St30_06750</name>
</gene>
<organism evidence="3 4">
    <name type="scientific">Raoultibacter timonensis</name>
    <dbReference type="NCBI Taxonomy" id="1907662"/>
    <lineage>
        <taxon>Bacteria</taxon>
        <taxon>Bacillati</taxon>
        <taxon>Actinomycetota</taxon>
        <taxon>Coriobacteriia</taxon>
        <taxon>Eggerthellales</taxon>
        <taxon>Eggerthellaceae</taxon>
        <taxon>Raoultibacter</taxon>
    </lineage>
</organism>
<feature type="region of interest" description="Disordered" evidence="1">
    <location>
        <begin position="1"/>
        <end position="23"/>
    </location>
</feature>
<dbReference type="SUPFAM" id="SSF51971">
    <property type="entry name" value="Nucleotide-binding domain"/>
    <property type="match status" value="1"/>
</dbReference>
<dbReference type="Proteomes" id="UP001320544">
    <property type="component" value="Chromosome"/>
</dbReference>
<proteinExistence type="predicted"/>
<dbReference type="InterPro" id="IPR036188">
    <property type="entry name" value="FAD/NAD-bd_sf"/>
</dbReference>
<evidence type="ECO:0000259" key="2">
    <source>
        <dbReference type="PROSITE" id="PS51379"/>
    </source>
</evidence>
<dbReference type="PROSITE" id="PS51379">
    <property type="entry name" value="4FE4S_FER_2"/>
    <property type="match status" value="1"/>
</dbReference>
<keyword evidence="4" id="KW-1185">Reference proteome</keyword>
<dbReference type="Gene3D" id="3.50.50.60">
    <property type="entry name" value="FAD/NAD(P)-binding domain"/>
    <property type="match status" value="2"/>
</dbReference>
<dbReference type="SUPFAM" id="SSF46548">
    <property type="entry name" value="alpha-helical ferredoxin"/>
    <property type="match status" value="1"/>
</dbReference>
<dbReference type="InterPro" id="IPR017896">
    <property type="entry name" value="4Fe4S_Fe-S-bd"/>
</dbReference>
<dbReference type="Pfam" id="PF14691">
    <property type="entry name" value="Fer4_20"/>
    <property type="match status" value="1"/>
</dbReference>
<sequence length="483" mass="51014">MAEEKKLQVNRQKEKTPMPELDPTIRSQTFDEVAQGYSAEDAVNEALRCIHCPNKPCVSGCPVGVPIPDFIREVGEGNFGRAYAVVKDTNTLPAICGRVCPQENQCEGVCTRGKNGEPVGIGRLERFVADWAFAHPEEAAAALAEYRSGSACATGHDLAGKRVAVVGSGPASLTCAGELAKCGADVTVFEALHKVGGVLTYGIPEFRLPKDLVAKEVSAIADLGVSFEVNALVGKLYDIDELMGDMGFDAVFVGTGAGLPSYLGIEGEGLNGSMVASELLTRVNLMKAYKFPEYATPVYAGKRCVVVGGGNVAMDAARTARRLGAEVTIVYRRGKEEMPARNEEIHHAEQEGIEFQMLTNPVRVLGTDEGWVSGLECVKMELGEPDASGRRRPIEVEGSNFVIDIDMLVIAVGSKTNPLIADTTPGLETTPRHLIVADEETCATSVPGVFAGGDAVIGAATVILAMGAGKRAAKGIANYLSAV</sequence>